<protein>
    <submittedName>
        <fullName evidence="1">Uncharacterized protein</fullName>
    </submittedName>
</protein>
<evidence type="ECO:0000313" key="1">
    <source>
        <dbReference type="EMBL" id="AYV76057.1"/>
    </source>
</evidence>
<accession>A0A3G4ZMI2</accession>
<name>A0A3G4ZMI2_9VIRU</name>
<reference evidence="1" key="1">
    <citation type="submission" date="2018-10" db="EMBL/GenBank/DDBJ databases">
        <title>Hidden diversity of soil giant viruses.</title>
        <authorList>
            <person name="Schulz F."/>
            <person name="Alteio L."/>
            <person name="Goudeau D."/>
            <person name="Ryan E.M."/>
            <person name="Malmstrom R.R."/>
            <person name="Blanchard J."/>
            <person name="Woyke T."/>
        </authorList>
    </citation>
    <scope>NUCLEOTIDE SEQUENCE</scope>
    <source>
        <strain evidence="1">TEV1</strain>
    </source>
</reference>
<sequence>MSINKYSKKIIKFIDDQDVSIDTAMYTDINKYISEISKNHNINKIFDIISDTYKKTYITPGSHINTESYTIKKIHTIDQYPLIYIFLCKLYEKGLLDKIINEDFSKYYSSFYDFTCWYRRSHHNINTDTIHSVMTDYIDNDNNRKNDVDELIQIYTLLYKMEGNRKYLHDLLYSNQFIPLDVQHSIESNDFIIQEIKSHDFELIIYNYTNNDNADSVDVNKIIHIIYIMIEINKLVMRSKDVSKKIPNIILILGKQRKQISPENNYDEGILCPSNINSGSSIMGINVMIWRKEEVHKVLFHELIHFFGFDFHSHNHGYAELRKYVMDTYNVRVVDSPNESYTECIATIIHSLFVSFYTHKSFSDVFRYELLFTLYQVSKILSFYKISTIDELGYKIITQTTSVFSYFFIKGLLLFNIDKVFDFIGQIKGIKITSRVSEFKELIELCTKLSKKTYFIYINNMMKLNKSNNNYNNHDFISKTMRMTCWQID</sequence>
<proteinExistence type="predicted"/>
<gene>
    <name evidence="1" type="ORF">Terrestrivirus4_105</name>
</gene>
<organism evidence="1">
    <name type="scientific">Terrestrivirus sp</name>
    <dbReference type="NCBI Taxonomy" id="2487775"/>
    <lineage>
        <taxon>Viruses</taxon>
        <taxon>Varidnaviria</taxon>
        <taxon>Bamfordvirae</taxon>
        <taxon>Nucleocytoviricota</taxon>
        <taxon>Megaviricetes</taxon>
        <taxon>Imitervirales</taxon>
        <taxon>Mimiviridae</taxon>
        <taxon>Klosneuvirinae</taxon>
    </lineage>
</organism>
<dbReference type="EMBL" id="MK071982">
    <property type="protein sequence ID" value="AYV76057.1"/>
    <property type="molecule type" value="Genomic_DNA"/>
</dbReference>